<dbReference type="Proteomes" id="UP000598997">
    <property type="component" value="Unassembled WGS sequence"/>
</dbReference>
<comment type="caution">
    <text evidence="1">The sequence shown here is derived from an EMBL/GenBank/DDBJ whole genome shotgun (WGS) entry which is preliminary data.</text>
</comment>
<evidence type="ECO:0000313" key="1">
    <source>
        <dbReference type="EMBL" id="GGD34572.1"/>
    </source>
</evidence>
<evidence type="ECO:0000313" key="2">
    <source>
        <dbReference type="Proteomes" id="UP000598997"/>
    </source>
</evidence>
<reference evidence="1 2" key="1">
    <citation type="journal article" date="2014" name="Int. J. Syst. Evol. Microbiol.">
        <title>Complete genome sequence of Corynebacterium casei LMG S-19264T (=DSM 44701T), isolated from a smear-ripened cheese.</title>
        <authorList>
            <consortium name="US DOE Joint Genome Institute (JGI-PGF)"/>
            <person name="Walter F."/>
            <person name="Albersmeier A."/>
            <person name="Kalinowski J."/>
            <person name="Ruckert C."/>
        </authorList>
    </citation>
    <scope>NUCLEOTIDE SEQUENCE [LARGE SCALE GENOMIC DNA]</scope>
    <source>
        <strain evidence="1 2">CGMCC 1.15358</strain>
    </source>
</reference>
<dbReference type="EMBL" id="BMIO01000002">
    <property type="protein sequence ID" value="GGD34572.1"/>
    <property type="molecule type" value="Genomic_DNA"/>
</dbReference>
<proteinExistence type="predicted"/>
<accession>A0A916Y911</accession>
<sequence>MSKEVALSQSMGKIHAQRDFDPFDGIEEKQAKLLVKEIEIDGVAKLGTGLKLIGANGARGIVGIRDALLQRLPIGRQATVADALKMADGFGLVGDAQTAALEKGELVGEAEMGFGIRRKHRPRYEEGRPLMP</sequence>
<organism evidence="1 2">
    <name type="scientific">Croceicoccus pelagius</name>
    <dbReference type="NCBI Taxonomy" id="1703341"/>
    <lineage>
        <taxon>Bacteria</taxon>
        <taxon>Pseudomonadati</taxon>
        <taxon>Pseudomonadota</taxon>
        <taxon>Alphaproteobacteria</taxon>
        <taxon>Sphingomonadales</taxon>
        <taxon>Erythrobacteraceae</taxon>
        <taxon>Croceicoccus</taxon>
    </lineage>
</organism>
<name>A0A916Y911_9SPHN</name>
<dbReference type="AlphaFoldDB" id="A0A916Y911"/>
<protein>
    <submittedName>
        <fullName evidence="1">Uncharacterized protein</fullName>
    </submittedName>
</protein>
<keyword evidence="2" id="KW-1185">Reference proteome</keyword>
<gene>
    <name evidence="1" type="ORF">GCM10010989_05870</name>
</gene>